<dbReference type="Proteomes" id="UP001499974">
    <property type="component" value="Unassembled WGS sequence"/>
</dbReference>
<protein>
    <submittedName>
        <fullName evidence="2">Uncharacterized protein</fullName>
    </submittedName>
</protein>
<name>A0ABP8XZL2_9ACTN</name>
<evidence type="ECO:0000313" key="3">
    <source>
        <dbReference type="Proteomes" id="UP001499974"/>
    </source>
</evidence>
<evidence type="ECO:0000256" key="1">
    <source>
        <dbReference type="SAM" id="SignalP"/>
    </source>
</evidence>
<gene>
    <name evidence="2" type="ORF">GCM10023349_41010</name>
</gene>
<keyword evidence="1" id="KW-0732">Signal</keyword>
<organism evidence="2 3">
    <name type="scientific">Nocardioides conyzicola</name>
    <dbReference type="NCBI Taxonomy" id="1651781"/>
    <lineage>
        <taxon>Bacteria</taxon>
        <taxon>Bacillati</taxon>
        <taxon>Actinomycetota</taxon>
        <taxon>Actinomycetes</taxon>
        <taxon>Propionibacteriales</taxon>
        <taxon>Nocardioidaceae</taxon>
        <taxon>Nocardioides</taxon>
    </lineage>
</organism>
<proteinExistence type="predicted"/>
<comment type="caution">
    <text evidence="2">The sequence shown here is derived from an EMBL/GenBank/DDBJ whole genome shotgun (WGS) entry which is preliminary data.</text>
</comment>
<reference evidence="3" key="1">
    <citation type="journal article" date="2019" name="Int. J. Syst. Evol. Microbiol.">
        <title>The Global Catalogue of Microorganisms (GCM) 10K type strain sequencing project: providing services to taxonomists for standard genome sequencing and annotation.</title>
        <authorList>
            <consortium name="The Broad Institute Genomics Platform"/>
            <consortium name="The Broad Institute Genome Sequencing Center for Infectious Disease"/>
            <person name="Wu L."/>
            <person name="Ma J."/>
        </authorList>
    </citation>
    <scope>NUCLEOTIDE SEQUENCE [LARGE SCALE GENOMIC DNA]</scope>
    <source>
        <strain evidence="3">JCM 18531</strain>
    </source>
</reference>
<dbReference type="EMBL" id="BAABKM010000004">
    <property type="protein sequence ID" value="GAA4716951.1"/>
    <property type="molecule type" value="Genomic_DNA"/>
</dbReference>
<dbReference type="RefSeq" id="WP_345523484.1">
    <property type="nucleotide sequence ID" value="NZ_BAABKM010000004.1"/>
</dbReference>
<evidence type="ECO:0000313" key="2">
    <source>
        <dbReference type="EMBL" id="GAA4716951.1"/>
    </source>
</evidence>
<sequence length="193" mass="20580">MTSRVLTALLAAALLGGSLTGLSSSADARPATPRTHLTLRVTGCEGCHIGLTQALNGRRNVWQAKGRTVKDGSVSWNIPTSRTHGLSITVIAPWDGGAGYVPTVAFRYAGERVGDRVTNAIAKQKKRASACWAGTESDKATLRITVVHARSTNPPGDPIRTPRAFTSVTQRWETPMERAWHGISGTQDATYCG</sequence>
<keyword evidence="3" id="KW-1185">Reference proteome</keyword>
<accession>A0ABP8XZL2</accession>
<feature type="chain" id="PRO_5045203585" evidence="1">
    <location>
        <begin position="29"/>
        <end position="193"/>
    </location>
</feature>
<feature type="signal peptide" evidence="1">
    <location>
        <begin position="1"/>
        <end position="28"/>
    </location>
</feature>